<gene>
    <name evidence="1" type="ORF">AUJ59_00360</name>
</gene>
<name>A0A1J4RRF6_9BACT</name>
<dbReference type="EMBL" id="MNUI01000007">
    <property type="protein sequence ID" value="OIN89961.1"/>
    <property type="molecule type" value="Genomic_DNA"/>
</dbReference>
<organism evidence="1 2">
    <name type="scientific">Candidatus Beckwithbacteria bacterium CG1_02_47_37</name>
    <dbReference type="NCBI Taxonomy" id="1805034"/>
    <lineage>
        <taxon>Bacteria</taxon>
        <taxon>Candidatus Beckwithiibacteriota</taxon>
    </lineage>
</organism>
<comment type="caution">
    <text evidence="1">The sequence shown here is derived from an EMBL/GenBank/DDBJ whole genome shotgun (WGS) entry which is preliminary data.</text>
</comment>
<evidence type="ECO:0008006" key="3">
    <source>
        <dbReference type="Google" id="ProtNLM"/>
    </source>
</evidence>
<sequence length="65" mass="7274">MKKNNRLDKILKQYTRGWVSISSDCRKVVASGKTLQGLLERLGRLGNPRGFIMKATGDFSNYVGV</sequence>
<evidence type="ECO:0000313" key="2">
    <source>
        <dbReference type="Proteomes" id="UP000183144"/>
    </source>
</evidence>
<dbReference type="Proteomes" id="UP000183144">
    <property type="component" value="Unassembled WGS sequence"/>
</dbReference>
<accession>A0A1J4RRF6</accession>
<proteinExistence type="predicted"/>
<evidence type="ECO:0000313" key="1">
    <source>
        <dbReference type="EMBL" id="OIN89961.1"/>
    </source>
</evidence>
<protein>
    <recommendedName>
        <fullName evidence="3">DUF5678 domain-containing protein</fullName>
    </recommendedName>
</protein>
<dbReference type="STRING" id="1805034.AUJ59_00360"/>
<reference evidence="1 2" key="1">
    <citation type="journal article" date="2016" name="Environ. Microbiol.">
        <title>Genomic resolution of a cold subsurface aquifer community provides metabolic insights for novel microbes adapted to high CO concentrations.</title>
        <authorList>
            <person name="Probst A.J."/>
            <person name="Castelle C.J."/>
            <person name="Singh A."/>
            <person name="Brown C.T."/>
            <person name="Anantharaman K."/>
            <person name="Sharon I."/>
            <person name="Hug L.A."/>
            <person name="Burstein D."/>
            <person name="Emerson J.B."/>
            <person name="Thomas B.C."/>
            <person name="Banfield J.F."/>
        </authorList>
    </citation>
    <scope>NUCLEOTIDE SEQUENCE [LARGE SCALE GENOMIC DNA]</scope>
    <source>
        <strain evidence="1">CG1_02_47_37</strain>
    </source>
</reference>
<dbReference type="AlphaFoldDB" id="A0A1J4RRF6"/>